<keyword evidence="4" id="KW-1133">Transmembrane helix</keyword>
<evidence type="ECO:0000256" key="5">
    <source>
        <dbReference type="ARBA" id="ARBA00023136"/>
    </source>
</evidence>
<dbReference type="InterPro" id="IPR003400">
    <property type="entry name" value="ExbD"/>
</dbReference>
<organism evidence="6">
    <name type="scientific">bioreactor metagenome</name>
    <dbReference type="NCBI Taxonomy" id="1076179"/>
    <lineage>
        <taxon>unclassified sequences</taxon>
        <taxon>metagenomes</taxon>
        <taxon>ecological metagenomes</taxon>
    </lineage>
</organism>
<name>A0A644Y5L1_9ZZZZ</name>
<evidence type="ECO:0000256" key="3">
    <source>
        <dbReference type="ARBA" id="ARBA00022692"/>
    </source>
</evidence>
<keyword evidence="5" id="KW-0472">Membrane</keyword>
<dbReference type="GO" id="GO:0005886">
    <property type="term" value="C:plasma membrane"/>
    <property type="evidence" value="ECO:0007669"/>
    <property type="project" value="UniProtKB-SubCell"/>
</dbReference>
<reference evidence="6" key="1">
    <citation type="submission" date="2019-08" db="EMBL/GenBank/DDBJ databases">
        <authorList>
            <person name="Kucharzyk K."/>
            <person name="Murdoch R.W."/>
            <person name="Higgins S."/>
            <person name="Loffler F."/>
        </authorList>
    </citation>
    <scope>NUCLEOTIDE SEQUENCE</scope>
</reference>
<keyword evidence="3" id="KW-0812">Transmembrane</keyword>
<accession>A0A644Y5L1</accession>
<dbReference type="EMBL" id="VSSQ01003985">
    <property type="protein sequence ID" value="MPM23241.1"/>
    <property type="molecule type" value="Genomic_DNA"/>
</dbReference>
<dbReference type="Pfam" id="PF02472">
    <property type="entry name" value="ExbD"/>
    <property type="match status" value="1"/>
</dbReference>
<protein>
    <recommendedName>
        <fullName evidence="7">Biopolymer transport protein ExbD</fullName>
    </recommendedName>
</protein>
<evidence type="ECO:0000256" key="2">
    <source>
        <dbReference type="ARBA" id="ARBA00022475"/>
    </source>
</evidence>
<comment type="caution">
    <text evidence="6">The sequence shown here is derived from an EMBL/GenBank/DDBJ whole genome shotgun (WGS) entry which is preliminary data.</text>
</comment>
<keyword evidence="2" id="KW-1003">Cell membrane</keyword>
<evidence type="ECO:0000256" key="1">
    <source>
        <dbReference type="ARBA" id="ARBA00004162"/>
    </source>
</evidence>
<proteinExistence type="predicted"/>
<comment type="subcellular location">
    <subcellularLocation>
        <location evidence="1">Cell membrane</location>
        <topology evidence="1">Single-pass membrane protein</topology>
    </subcellularLocation>
</comment>
<dbReference type="GO" id="GO:0022857">
    <property type="term" value="F:transmembrane transporter activity"/>
    <property type="evidence" value="ECO:0007669"/>
    <property type="project" value="InterPro"/>
</dbReference>
<sequence>MRKKRPTPPSALTDIAFLLLLFFLIMAITSFQTPVPLDPAQAKAQKIDLSIIPTLYIAKDGKIYQEGRLITIEQVEEKPSYSLLADRATGFSTIHPIIEALKNKGVETLHLLVEEQE</sequence>
<gene>
    <name evidence="6" type="ORF">SDC9_69706</name>
</gene>
<evidence type="ECO:0000313" key="6">
    <source>
        <dbReference type="EMBL" id="MPM23241.1"/>
    </source>
</evidence>
<dbReference type="AlphaFoldDB" id="A0A644Y5L1"/>
<evidence type="ECO:0000256" key="4">
    <source>
        <dbReference type="ARBA" id="ARBA00022989"/>
    </source>
</evidence>
<evidence type="ECO:0008006" key="7">
    <source>
        <dbReference type="Google" id="ProtNLM"/>
    </source>
</evidence>